<feature type="compositionally biased region" description="Basic and acidic residues" evidence="1">
    <location>
        <begin position="509"/>
        <end position="520"/>
    </location>
</feature>
<feature type="compositionally biased region" description="Basic and acidic residues" evidence="1">
    <location>
        <begin position="323"/>
        <end position="336"/>
    </location>
</feature>
<evidence type="ECO:0000256" key="1">
    <source>
        <dbReference type="SAM" id="MobiDB-lite"/>
    </source>
</evidence>
<sequence>MKADSSEANKPTKCLAQAMIFLCNNAHSTTDQRCGKDGASHGACPCASDAAHAKLVAGLSDESIGFQSGGKTKVATAVKAWAQVRTLCRTRPHPKHASKGPTTRHALLDALAAVEDALHAMTSTQNCLGTLGQAQCDHTNADNRQACVCFGPDIKAVEWITETREIADKLQLQTHMAQKAQWEGAQIRHEAASEARRLTLNDGTRQGTTEGNATSGNDSTATDKTSSASRKTASTGHGPKGTNTQSSTEPGSATGPPLANTCRDDNQRWDAEKQQCTDNAQAAYQGLMATAAAWTLLARRLAQHNRAAQNNEGATQKRKTRHTTNEKERTRREGHTRCALTHGQACRKKRGRTWNNAQGSVNRKRDSTLGQTASKEEDADESRRKRRQRTNKDKATKIKRHTPIDRHTKIGRARRKEGQRIKEREDKQRRTRKSTAQTARKETSTKRATSWQEGKREQVARRHRNTTASTAKNSTVHGGRQPNFLRKTGTKPSRTTRRKRHRSRRKTGERRQGKQKEKTRGTSTGKGGR</sequence>
<feature type="compositionally biased region" description="Basic residues" evidence="1">
    <location>
        <begin position="494"/>
        <end position="508"/>
    </location>
</feature>
<dbReference type="AlphaFoldDB" id="F9WVZ8"/>
<gene>
    <name evidence="2" type="ORF">TvY486_0004980</name>
</gene>
<feature type="compositionally biased region" description="Polar residues" evidence="1">
    <location>
        <begin position="466"/>
        <end position="476"/>
    </location>
</feature>
<organism evidence="2 3">
    <name type="scientific">Trypanosoma vivax (strain Y486)</name>
    <dbReference type="NCBI Taxonomy" id="1055687"/>
    <lineage>
        <taxon>Eukaryota</taxon>
        <taxon>Discoba</taxon>
        <taxon>Euglenozoa</taxon>
        <taxon>Kinetoplastea</taxon>
        <taxon>Metakinetoplastina</taxon>
        <taxon>Trypanosomatida</taxon>
        <taxon>Trypanosomatidae</taxon>
        <taxon>Trypanosoma</taxon>
        <taxon>Duttonella</taxon>
    </lineage>
</organism>
<feature type="compositionally biased region" description="Polar residues" evidence="1">
    <location>
        <begin position="201"/>
        <end position="217"/>
    </location>
</feature>
<proteinExistence type="predicted"/>
<accession>F9WVZ8</accession>
<feature type="region of interest" description="Disordered" evidence="1">
    <location>
        <begin position="306"/>
        <end position="529"/>
    </location>
</feature>
<dbReference type="Proteomes" id="UP000009027">
    <property type="component" value="Unassembled WGS sequence"/>
</dbReference>
<evidence type="ECO:0000313" key="2">
    <source>
        <dbReference type="EMBL" id="CCD21763.1"/>
    </source>
</evidence>
<feature type="compositionally biased region" description="Low complexity" evidence="1">
    <location>
        <begin position="218"/>
        <end position="235"/>
    </location>
</feature>
<feature type="compositionally biased region" description="Basic and acidic residues" evidence="1">
    <location>
        <begin position="390"/>
        <end position="408"/>
    </location>
</feature>
<feature type="region of interest" description="Disordered" evidence="1">
    <location>
        <begin position="197"/>
        <end position="264"/>
    </location>
</feature>
<protein>
    <submittedName>
        <fullName evidence="2">Uncharacterized protein</fullName>
    </submittedName>
</protein>
<dbReference type="EMBL" id="CAEX01008222">
    <property type="protein sequence ID" value="CCD21763.1"/>
    <property type="molecule type" value="Genomic_DNA"/>
</dbReference>
<name>F9WVZ8_TRYVY</name>
<keyword evidence="3" id="KW-1185">Reference proteome</keyword>
<reference evidence="2 3" key="1">
    <citation type="journal article" date="2012" name="Proc. Natl. Acad. Sci. U.S.A.">
        <title>Antigenic diversity is generated by distinct evolutionary mechanisms in African trypanosome species.</title>
        <authorList>
            <person name="Jackson A.P."/>
            <person name="Berry A."/>
            <person name="Aslett M."/>
            <person name="Allison H.C."/>
            <person name="Burton P."/>
            <person name="Vavrova-Anderson J."/>
            <person name="Brown R."/>
            <person name="Browne H."/>
            <person name="Corton N."/>
            <person name="Hauser H."/>
            <person name="Gamble J."/>
            <person name="Gilderthorp R."/>
            <person name="Marcello L."/>
            <person name="McQuillan J."/>
            <person name="Otto T.D."/>
            <person name="Quail M.A."/>
            <person name="Sanders M.J."/>
            <person name="van Tonder A."/>
            <person name="Ginger M.L."/>
            <person name="Field M.C."/>
            <person name="Barry J.D."/>
            <person name="Hertz-Fowler C."/>
            <person name="Berriman M."/>
        </authorList>
    </citation>
    <scope>NUCLEOTIDE SEQUENCE</scope>
    <source>
        <strain evidence="2 3">Y486</strain>
    </source>
</reference>
<feature type="compositionally biased region" description="Basic and acidic residues" evidence="1">
    <location>
        <begin position="416"/>
        <end position="428"/>
    </location>
</feature>
<evidence type="ECO:0000313" key="3">
    <source>
        <dbReference type="Proteomes" id="UP000009027"/>
    </source>
</evidence>
<feature type="compositionally biased region" description="Polar residues" evidence="1">
    <location>
        <begin position="241"/>
        <end position="251"/>
    </location>
</feature>